<comment type="caution">
    <text evidence="2">The sequence shown here is derived from an EMBL/GenBank/DDBJ whole genome shotgun (WGS) entry which is preliminary data.</text>
</comment>
<gene>
    <name evidence="2" type="ORF">HPB48_012292</name>
</gene>
<reference evidence="2 3" key="1">
    <citation type="journal article" date="2020" name="Cell">
        <title>Large-Scale Comparative Analyses of Tick Genomes Elucidate Their Genetic Diversity and Vector Capacities.</title>
        <authorList>
            <consortium name="Tick Genome and Microbiome Consortium (TIGMIC)"/>
            <person name="Jia N."/>
            <person name="Wang J."/>
            <person name="Shi W."/>
            <person name="Du L."/>
            <person name="Sun Y."/>
            <person name="Zhan W."/>
            <person name="Jiang J.F."/>
            <person name="Wang Q."/>
            <person name="Zhang B."/>
            <person name="Ji P."/>
            <person name="Bell-Sakyi L."/>
            <person name="Cui X.M."/>
            <person name="Yuan T.T."/>
            <person name="Jiang B.G."/>
            <person name="Yang W.F."/>
            <person name="Lam T.T."/>
            <person name="Chang Q.C."/>
            <person name="Ding S.J."/>
            <person name="Wang X.J."/>
            <person name="Zhu J.G."/>
            <person name="Ruan X.D."/>
            <person name="Zhao L."/>
            <person name="Wei J.T."/>
            <person name="Ye R.Z."/>
            <person name="Que T.C."/>
            <person name="Du C.H."/>
            <person name="Zhou Y.H."/>
            <person name="Cheng J.X."/>
            <person name="Dai P.F."/>
            <person name="Guo W.B."/>
            <person name="Han X.H."/>
            <person name="Huang E.J."/>
            <person name="Li L.F."/>
            <person name="Wei W."/>
            <person name="Gao Y.C."/>
            <person name="Liu J.Z."/>
            <person name="Shao H.Z."/>
            <person name="Wang X."/>
            <person name="Wang C.C."/>
            <person name="Yang T.C."/>
            <person name="Huo Q.B."/>
            <person name="Li W."/>
            <person name="Chen H.Y."/>
            <person name="Chen S.E."/>
            <person name="Zhou L.G."/>
            <person name="Ni X.B."/>
            <person name="Tian J.H."/>
            <person name="Sheng Y."/>
            <person name="Liu T."/>
            <person name="Pan Y.S."/>
            <person name="Xia L.Y."/>
            <person name="Li J."/>
            <person name="Zhao F."/>
            <person name="Cao W.C."/>
        </authorList>
    </citation>
    <scope>NUCLEOTIDE SEQUENCE [LARGE SCALE GENOMIC DNA]</scope>
    <source>
        <strain evidence="2">HaeL-2018</strain>
    </source>
</reference>
<name>A0A9J6GMJ7_HAELO</name>
<dbReference type="VEuPathDB" id="VectorBase:HLOH_045539"/>
<evidence type="ECO:0000313" key="2">
    <source>
        <dbReference type="EMBL" id="KAH9376089.1"/>
    </source>
</evidence>
<protein>
    <submittedName>
        <fullName evidence="2">Uncharacterized protein</fullName>
    </submittedName>
</protein>
<accession>A0A9J6GMJ7</accession>
<evidence type="ECO:0000313" key="3">
    <source>
        <dbReference type="Proteomes" id="UP000821853"/>
    </source>
</evidence>
<keyword evidence="3" id="KW-1185">Reference proteome</keyword>
<feature type="region of interest" description="Disordered" evidence="1">
    <location>
        <begin position="168"/>
        <end position="228"/>
    </location>
</feature>
<dbReference type="Proteomes" id="UP000821853">
    <property type="component" value="Chromosome 5"/>
</dbReference>
<dbReference type="OrthoDB" id="427644at2759"/>
<sequence length="228" mass="24187">MTEERGEFVEWRFWRFPHANHHGDEINSFAAAATVAGRVGRLPASEQHRQARPPRCSVFLEKRPSQDNEADHTAPTRAKTVPPTFAHTRADDAAEADGDCCPSARHLGGAERDVASVPASGDWRTVARPNRVGRLLLDASASEGDDAGCRVVPDAVKAAAPVGDACEEHAMGNKSSSGHQAEKKAKGSSDCLASETPKGSPGLVSAGTRRCQRKSAQDAAGDTQSNRT</sequence>
<dbReference type="EMBL" id="JABSTR010000007">
    <property type="protein sequence ID" value="KAH9376089.1"/>
    <property type="molecule type" value="Genomic_DNA"/>
</dbReference>
<feature type="region of interest" description="Disordered" evidence="1">
    <location>
        <begin position="61"/>
        <end position="80"/>
    </location>
</feature>
<feature type="compositionally biased region" description="Basic and acidic residues" evidence="1">
    <location>
        <begin position="61"/>
        <end position="74"/>
    </location>
</feature>
<dbReference type="AlphaFoldDB" id="A0A9J6GMJ7"/>
<evidence type="ECO:0000256" key="1">
    <source>
        <dbReference type="SAM" id="MobiDB-lite"/>
    </source>
</evidence>
<proteinExistence type="predicted"/>
<organism evidence="2 3">
    <name type="scientific">Haemaphysalis longicornis</name>
    <name type="common">Bush tick</name>
    <dbReference type="NCBI Taxonomy" id="44386"/>
    <lineage>
        <taxon>Eukaryota</taxon>
        <taxon>Metazoa</taxon>
        <taxon>Ecdysozoa</taxon>
        <taxon>Arthropoda</taxon>
        <taxon>Chelicerata</taxon>
        <taxon>Arachnida</taxon>
        <taxon>Acari</taxon>
        <taxon>Parasitiformes</taxon>
        <taxon>Ixodida</taxon>
        <taxon>Ixodoidea</taxon>
        <taxon>Ixodidae</taxon>
        <taxon>Haemaphysalinae</taxon>
        <taxon>Haemaphysalis</taxon>
    </lineage>
</organism>